<evidence type="ECO:0000313" key="11">
    <source>
        <dbReference type="Proteomes" id="UP001596528"/>
    </source>
</evidence>
<keyword evidence="3" id="KW-0805">Transcription regulation</keyword>
<dbReference type="CDD" id="cd00383">
    <property type="entry name" value="trans_reg_C"/>
    <property type="match status" value="1"/>
</dbReference>
<keyword evidence="4 7" id="KW-0238">DNA-binding</keyword>
<evidence type="ECO:0000256" key="7">
    <source>
        <dbReference type="PROSITE-ProRule" id="PRU01091"/>
    </source>
</evidence>
<sequence length="239" mass="26943">MSGWDLVWLEDERLLLEECADFLRGQGYTVRGAATWPELLALLKDKKPDLVLLDWMVPGGIDGLEACKLIQRQWRIPVIMVTAKGDEFDKVLALEIGADDYLTKPFGLRELAARIKAVLRRAEGGSRFPAADEAAGEEEIIRRGELTIDPVKFEARLKDKPLDLTRTEFQLLAKLAAHPGRVFTRMQLMDEALGDAYVGYERTMDSHIRNLRRKLGDDPADPVYIHTVYGVGYKFAEGV</sequence>
<dbReference type="SMART" id="SM00448">
    <property type="entry name" value="REC"/>
    <property type="match status" value="1"/>
</dbReference>
<evidence type="ECO:0000256" key="2">
    <source>
        <dbReference type="ARBA" id="ARBA00023012"/>
    </source>
</evidence>
<dbReference type="InterPro" id="IPR011006">
    <property type="entry name" value="CheY-like_superfamily"/>
</dbReference>
<keyword evidence="1 6" id="KW-0597">Phosphoprotein</keyword>
<dbReference type="InterPro" id="IPR039420">
    <property type="entry name" value="WalR-like"/>
</dbReference>
<dbReference type="Pfam" id="PF00486">
    <property type="entry name" value="Trans_reg_C"/>
    <property type="match status" value="1"/>
</dbReference>
<feature type="DNA-binding region" description="OmpR/PhoB-type" evidence="7">
    <location>
        <begin position="138"/>
        <end position="237"/>
    </location>
</feature>
<reference evidence="11" key="1">
    <citation type="journal article" date="2019" name="Int. J. Syst. Evol. Microbiol.">
        <title>The Global Catalogue of Microorganisms (GCM) 10K type strain sequencing project: providing services to taxonomists for standard genome sequencing and annotation.</title>
        <authorList>
            <consortium name="The Broad Institute Genomics Platform"/>
            <consortium name="The Broad Institute Genome Sequencing Center for Infectious Disease"/>
            <person name="Wu L."/>
            <person name="Ma J."/>
        </authorList>
    </citation>
    <scope>NUCLEOTIDE SEQUENCE [LARGE SCALE GENOMIC DNA]</scope>
    <source>
        <strain evidence="11">JCM 18657</strain>
    </source>
</reference>
<dbReference type="RefSeq" id="WP_138788401.1">
    <property type="nucleotide sequence ID" value="NZ_JBHTGQ010000014.1"/>
</dbReference>
<dbReference type="PROSITE" id="PS51755">
    <property type="entry name" value="OMPR_PHOB"/>
    <property type="match status" value="1"/>
</dbReference>
<evidence type="ECO:0000256" key="4">
    <source>
        <dbReference type="ARBA" id="ARBA00023125"/>
    </source>
</evidence>
<dbReference type="Gene3D" id="6.10.250.690">
    <property type="match status" value="1"/>
</dbReference>
<evidence type="ECO:0000256" key="3">
    <source>
        <dbReference type="ARBA" id="ARBA00023015"/>
    </source>
</evidence>
<dbReference type="Proteomes" id="UP001596528">
    <property type="component" value="Unassembled WGS sequence"/>
</dbReference>
<dbReference type="PANTHER" id="PTHR48111">
    <property type="entry name" value="REGULATOR OF RPOS"/>
    <property type="match status" value="1"/>
</dbReference>
<dbReference type="InterPro" id="IPR001789">
    <property type="entry name" value="Sig_transdc_resp-reg_receiver"/>
</dbReference>
<dbReference type="Gene3D" id="3.40.50.2300">
    <property type="match status" value="1"/>
</dbReference>
<dbReference type="InterPro" id="IPR016032">
    <property type="entry name" value="Sig_transdc_resp-reg_C-effctor"/>
</dbReference>
<evidence type="ECO:0000313" key="10">
    <source>
        <dbReference type="EMBL" id="MFC7749537.1"/>
    </source>
</evidence>
<evidence type="ECO:0000256" key="6">
    <source>
        <dbReference type="PROSITE-ProRule" id="PRU00169"/>
    </source>
</evidence>
<name>A0ABW2V4P0_9BACL</name>
<dbReference type="PANTHER" id="PTHR48111:SF4">
    <property type="entry name" value="DNA-BINDING DUAL TRANSCRIPTIONAL REGULATOR OMPR"/>
    <property type="match status" value="1"/>
</dbReference>
<comment type="caution">
    <text evidence="10">The sequence shown here is derived from an EMBL/GenBank/DDBJ whole genome shotgun (WGS) entry which is preliminary data.</text>
</comment>
<dbReference type="SUPFAM" id="SSF46894">
    <property type="entry name" value="C-terminal effector domain of the bipartite response regulators"/>
    <property type="match status" value="1"/>
</dbReference>
<dbReference type="PROSITE" id="PS50110">
    <property type="entry name" value="RESPONSE_REGULATORY"/>
    <property type="match status" value="1"/>
</dbReference>
<proteinExistence type="predicted"/>
<protein>
    <submittedName>
        <fullName evidence="10">Response regulator transcription factor</fullName>
    </submittedName>
</protein>
<keyword evidence="5" id="KW-0804">Transcription</keyword>
<evidence type="ECO:0000259" key="8">
    <source>
        <dbReference type="PROSITE" id="PS50110"/>
    </source>
</evidence>
<evidence type="ECO:0000256" key="1">
    <source>
        <dbReference type="ARBA" id="ARBA00022553"/>
    </source>
</evidence>
<dbReference type="SMART" id="SM00862">
    <property type="entry name" value="Trans_reg_C"/>
    <property type="match status" value="1"/>
</dbReference>
<dbReference type="InterPro" id="IPR036388">
    <property type="entry name" value="WH-like_DNA-bd_sf"/>
</dbReference>
<gene>
    <name evidence="10" type="ORF">ACFQWB_06200</name>
</gene>
<evidence type="ECO:0000256" key="5">
    <source>
        <dbReference type="ARBA" id="ARBA00023163"/>
    </source>
</evidence>
<dbReference type="InterPro" id="IPR001867">
    <property type="entry name" value="OmpR/PhoB-type_DNA-bd"/>
</dbReference>
<organism evidence="10 11">
    <name type="scientific">Paenibacillus thermoaerophilus</name>
    <dbReference type="NCBI Taxonomy" id="1215385"/>
    <lineage>
        <taxon>Bacteria</taxon>
        <taxon>Bacillati</taxon>
        <taxon>Bacillota</taxon>
        <taxon>Bacilli</taxon>
        <taxon>Bacillales</taxon>
        <taxon>Paenibacillaceae</taxon>
        <taxon>Paenibacillus</taxon>
    </lineage>
</organism>
<dbReference type="Gene3D" id="1.10.10.10">
    <property type="entry name" value="Winged helix-like DNA-binding domain superfamily/Winged helix DNA-binding domain"/>
    <property type="match status" value="1"/>
</dbReference>
<accession>A0ABW2V4P0</accession>
<dbReference type="Pfam" id="PF00072">
    <property type="entry name" value="Response_reg"/>
    <property type="match status" value="1"/>
</dbReference>
<feature type="modified residue" description="4-aspartylphosphate" evidence="6">
    <location>
        <position position="54"/>
    </location>
</feature>
<dbReference type="SUPFAM" id="SSF52172">
    <property type="entry name" value="CheY-like"/>
    <property type="match status" value="1"/>
</dbReference>
<dbReference type="EMBL" id="JBHTGQ010000014">
    <property type="protein sequence ID" value="MFC7749537.1"/>
    <property type="molecule type" value="Genomic_DNA"/>
</dbReference>
<evidence type="ECO:0000259" key="9">
    <source>
        <dbReference type="PROSITE" id="PS51755"/>
    </source>
</evidence>
<feature type="domain" description="OmpR/PhoB-type" evidence="9">
    <location>
        <begin position="138"/>
        <end position="237"/>
    </location>
</feature>
<keyword evidence="11" id="KW-1185">Reference proteome</keyword>
<keyword evidence="2" id="KW-0902">Two-component regulatory system</keyword>
<feature type="domain" description="Response regulatory" evidence="8">
    <location>
        <begin position="5"/>
        <end position="119"/>
    </location>
</feature>